<accession>A0A1B0ACL1</accession>
<dbReference type="AlphaFoldDB" id="A0A1B0ACL1"/>
<proteinExistence type="predicted"/>
<sequence>MENLYRIIIKSSTTALNTSTKKCFYGYQIIINLYGFICVKFPIKSYPFEAGTLGTLLRPLVGVVTCAVHVLFWLFSDTDFLYSMVCLKFIRTMIFISAIIVISSYYYYCLAKSDIICVVTPALLGLPCALHYL</sequence>
<organism evidence="2 3">
    <name type="scientific">Glossina pallidipes</name>
    <name type="common">Tsetse fly</name>
    <dbReference type="NCBI Taxonomy" id="7398"/>
    <lineage>
        <taxon>Eukaryota</taxon>
        <taxon>Metazoa</taxon>
        <taxon>Ecdysozoa</taxon>
        <taxon>Arthropoda</taxon>
        <taxon>Hexapoda</taxon>
        <taxon>Insecta</taxon>
        <taxon>Pterygota</taxon>
        <taxon>Neoptera</taxon>
        <taxon>Endopterygota</taxon>
        <taxon>Diptera</taxon>
        <taxon>Brachycera</taxon>
        <taxon>Muscomorpha</taxon>
        <taxon>Hippoboscoidea</taxon>
        <taxon>Glossinidae</taxon>
        <taxon>Glossina</taxon>
    </lineage>
</organism>
<keyword evidence="3" id="KW-1185">Reference proteome</keyword>
<reference evidence="2" key="2">
    <citation type="submission" date="2020-05" db="UniProtKB">
        <authorList>
            <consortium name="EnsemblMetazoa"/>
        </authorList>
    </citation>
    <scope>IDENTIFICATION</scope>
    <source>
        <strain evidence="2">IAEA</strain>
    </source>
</reference>
<keyword evidence="1" id="KW-1133">Transmembrane helix</keyword>
<protein>
    <submittedName>
        <fullName evidence="2">Uncharacterized protein</fullName>
    </submittedName>
</protein>
<dbReference type="EnsemblMetazoa" id="GPAI041249-RA">
    <property type="protein sequence ID" value="GPAI041249-PA"/>
    <property type="gene ID" value="GPAI041249"/>
</dbReference>
<feature type="transmembrane region" description="Helical" evidence="1">
    <location>
        <begin position="24"/>
        <end position="43"/>
    </location>
</feature>
<keyword evidence="1" id="KW-0472">Membrane</keyword>
<dbReference type="VEuPathDB" id="VectorBase:GPAI041249"/>
<keyword evidence="1" id="KW-0812">Transmembrane</keyword>
<evidence type="ECO:0000256" key="1">
    <source>
        <dbReference type="SAM" id="Phobius"/>
    </source>
</evidence>
<feature type="transmembrane region" description="Helical" evidence="1">
    <location>
        <begin position="55"/>
        <end position="75"/>
    </location>
</feature>
<reference evidence="3" key="1">
    <citation type="submission" date="2014-03" db="EMBL/GenBank/DDBJ databases">
        <authorList>
            <person name="Aksoy S."/>
            <person name="Warren W."/>
            <person name="Wilson R.K."/>
        </authorList>
    </citation>
    <scope>NUCLEOTIDE SEQUENCE [LARGE SCALE GENOMIC DNA]</scope>
    <source>
        <strain evidence="3">IAEA</strain>
    </source>
</reference>
<name>A0A1B0ACL1_GLOPL</name>
<evidence type="ECO:0000313" key="3">
    <source>
        <dbReference type="Proteomes" id="UP000092445"/>
    </source>
</evidence>
<evidence type="ECO:0000313" key="2">
    <source>
        <dbReference type="EnsemblMetazoa" id="GPAI041249-PA"/>
    </source>
</evidence>
<dbReference type="Proteomes" id="UP000092445">
    <property type="component" value="Unassembled WGS sequence"/>
</dbReference>
<feature type="transmembrane region" description="Helical" evidence="1">
    <location>
        <begin position="81"/>
        <end position="108"/>
    </location>
</feature>